<keyword evidence="2" id="KW-1185">Reference proteome</keyword>
<accession>A0ABR5IGT9</accession>
<evidence type="ECO:0000313" key="2">
    <source>
        <dbReference type="Proteomes" id="UP000037247"/>
    </source>
</evidence>
<dbReference type="Proteomes" id="UP000037247">
    <property type="component" value="Unassembled WGS sequence"/>
</dbReference>
<name>A0ABR5IGT9_9ACTN</name>
<evidence type="ECO:0000313" key="1">
    <source>
        <dbReference type="EMBL" id="KNA92924.1"/>
    </source>
</evidence>
<reference evidence="1 2" key="1">
    <citation type="submission" date="2015-05" db="EMBL/GenBank/DDBJ databases">
        <title>Draft genome sequence of the bacterium Gordonia jacobaea a new member of the Gordonia genus.</title>
        <authorList>
            <person name="Jimenez-Galisteo G."/>
            <person name="Dominguez A."/>
            <person name="Munoz E."/>
            <person name="Vinas M."/>
        </authorList>
    </citation>
    <scope>NUCLEOTIDE SEQUENCE [LARGE SCALE GENOMIC DNA]</scope>
    <source>
        <strain evidence="2">mv1</strain>
    </source>
</reference>
<dbReference type="EMBL" id="LDTZ01000013">
    <property type="protein sequence ID" value="KNA92924.1"/>
    <property type="molecule type" value="Genomic_DNA"/>
</dbReference>
<proteinExistence type="predicted"/>
<dbReference type="RefSeq" id="WP_049697029.1">
    <property type="nucleotide sequence ID" value="NZ_JAQDQF010000001.1"/>
</dbReference>
<gene>
    <name evidence="1" type="ORF">ABW18_00105</name>
</gene>
<comment type="caution">
    <text evidence="1">The sequence shown here is derived from an EMBL/GenBank/DDBJ whole genome shotgun (WGS) entry which is preliminary data.</text>
</comment>
<organism evidence="1 2">
    <name type="scientific">Gordonia jacobaea</name>
    <dbReference type="NCBI Taxonomy" id="122202"/>
    <lineage>
        <taxon>Bacteria</taxon>
        <taxon>Bacillati</taxon>
        <taxon>Actinomycetota</taxon>
        <taxon>Actinomycetes</taxon>
        <taxon>Mycobacteriales</taxon>
        <taxon>Gordoniaceae</taxon>
        <taxon>Gordonia</taxon>
    </lineage>
</organism>
<sequence length="95" mass="10628">MTLTPLHVHEPERDGYQIHEWSEHIANGPDYDLTVTVSTAVHPVTDHVDGPVVIISNPSNIDEIRDRSQLDALIVALINARDVWTDLEPTPTVTR</sequence>
<protein>
    <submittedName>
        <fullName evidence="1">Uncharacterized protein</fullName>
    </submittedName>
</protein>